<dbReference type="RefSeq" id="WP_085358475.1">
    <property type="nucleotide sequence ID" value="NZ_NAFC01000150.1"/>
</dbReference>
<dbReference type="Proteomes" id="UP000193884">
    <property type="component" value="Unassembled WGS sequence"/>
</dbReference>
<dbReference type="Proteomes" id="UP000193553">
    <property type="component" value="Unassembled WGS sequence"/>
</dbReference>
<dbReference type="OrthoDB" id="5456285at2"/>
<dbReference type="CDD" id="cd00156">
    <property type="entry name" value="REC"/>
    <property type="match status" value="1"/>
</dbReference>
<sequence length="142" mass="15208">MANILIVDDDPAVQMTIRLLLERAGHQITVAGDGRKGLALFEAGQFDLLFLDIFMPGMDGLETMRHIRALQPAIPIVVISGRSFTPDAHAEPDFLKMATKLGAVASLQKPFRADALLGAVAGCLDAARTASVRNPDVSTGRR</sequence>
<gene>
    <name evidence="5" type="ORF">BST63_09575</name>
    <name evidence="4" type="ORF">BSZ18_08070</name>
</gene>
<dbReference type="InterPro" id="IPR011006">
    <property type="entry name" value="CheY-like_superfamily"/>
</dbReference>
<dbReference type="Pfam" id="PF00072">
    <property type="entry name" value="Response_reg"/>
    <property type="match status" value="1"/>
</dbReference>
<dbReference type="AlphaFoldDB" id="A0A1X3G0N0"/>
<dbReference type="EMBL" id="NAFI01000156">
    <property type="protein sequence ID" value="OSJ15131.1"/>
    <property type="molecule type" value="Genomic_DNA"/>
</dbReference>
<dbReference type="PROSITE" id="PS50110">
    <property type="entry name" value="RESPONSE_REGULATORY"/>
    <property type="match status" value="1"/>
</dbReference>
<feature type="domain" description="Response regulatory" evidence="3">
    <location>
        <begin position="3"/>
        <end position="124"/>
    </location>
</feature>
<organism evidence="4 6">
    <name type="scientific">Bradyrhizobium canariense</name>
    <dbReference type="NCBI Taxonomy" id="255045"/>
    <lineage>
        <taxon>Bacteria</taxon>
        <taxon>Pseudomonadati</taxon>
        <taxon>Pseudomonadota</taxon>
        <taxon>Alphaproteobacteria</taxon>
        <taxon>Hyphomicrobiales</taxon>
        <taxon>Nitrobacteraceae</taxon>
        <taxon>Bradyrhizobium</taxon>
    </lineage>
</organism>
<accession>A0A1X3G0N0</accession>
<dbReference type="Gene3D" id="3.40.50.2300">
    <property type="match status" value="1"/>
</dbReference>
<dbReference type="SUPFAM" id="SSF52172">
    <property type="entry name" value="CheY-like"/>
    <property type="match status" value="1"/>
</dbReference>
<keyword evidence="7" id="KW-1185">Reference proteome</keyword>
<evidence type="ECO:0000313" key="7">
    <source>
        <dbReference type="Proteomes" id="UP000193884"/>
    </source>
</evidence>
<evidence type="ECO:0000259" key="3">
    <source>
        <dbReference type="PROSITE" id="PS50110"/>
    </source>
</evidence>
<evidence type="ECO:0000313" key="4">
    <source>
        <dbReference type="EMBL" id="OSJ15131.1"/>
    </source>
</evidence>
<evidence type="ECO:0000313" key="6">
    <source>
        <dbReference type="Proteomes" id="UP000193553"/>
    </source>
</evidence>
<keyword evidence="1 2" id="KW-0597">Phosphoprotein</keyword>
<dbReference type="InterPro" id="IPR001789">
    <property type="entry name" value="Sig_transdc_resp-reg_receiver"/>
</dbReference>
<name>A0A1X3G0N0_9BRAD</name>
<comment type="caution">
    <text evidence="4">The sequence shown here is derived from an EMBL/GenBank/DDBJ whole genome shotgun (WGS) entry which is preliminary data.</text>
</comment>
<evidence type="ECO:0000256" key="1">
    <source>
        <dbReference type="ARBA" id="ARBA00022553"/>
    </source>
</evidence>
<dbReference type="InterPro" id="IPR050595">
    <property type="entry name" value="Bact_response_regulator"/>
</dbReference>
<protein>
    <submittedName>
        <fullName evidence="4">Two-component system response regulator</fullName>
    </submittedName>
</protein>
<reference evidence="6 7" key="1">
    <citation type="submission" date="2017-03" db="EMBL/GenBank/DDBJ databases">
        <title>Whole genome sequences of fourteen strains of Bradyrhizobium canariense and one strain of Bradyrhizobium japonicum isolated from Lupinus (Papilionoideae: Genisteae) species in Algeria.</title>
        <authorList>
            <person name="Crovadore J."/>
            <person name="Chekireb D."/>
            <person name="Brachmann A."/>
            <person name="Chablais R."/>
            <person name="Cochard B."/>
            <person name="Lefort F."/>
        </authorList>
    </citation>
    <scope>NUCLEOTIDE SEQUENCE [LARGE SCALE GENOMIC DNA]</scope>
    <source>
        <strain evidence="4 6">UBMA195</strain>
        <strain evidence="5 7">UBMAN05</strain>
    </source>
</reference>
<dbReference type="SMART" id="SM00448">
    <property type="entry name" value="REC"/>
    <property type="match status" value="1"/>
</dbReference>
<evidence type="ECO:0000313" key="5">
    <source>
        <dbReference type="EMBL" id="OSJ31423.1"/>
    </source>
</evidence>
<dbReference type="PANTHER" id="PTHR44591">
    <property type="entry name" value="STRESS RESPONSE REGULATOR PROTEIN 1"/>
    <property type="match status" value="1"/>
</dbReference>
<proteinExistence type="predicted"/>
<dbReference type="GO" id="GO:0000160">
    <property type="term" value="P:phosphorelay signal transduction system"/>
    <property type="evidence" value="ECO:0007669"/>
    <property type="project" value="InterPro"/>
</dbReference>
<evidence type="ECO:0000256" key="2">
    <source>
        <dbReference type="PROSITE-ProRule" id="PRU00169"/>
    </source>
</evidence>
<dbReference type="EMBL" id="NAFK01000148">
    <property type="protein sequence ID" value="OSJ31423.1"/>
    <property type="molecule type" value="Genomic_DNA"/>
</dbReference>
<feature type="modified residue" description="4-aspartylphosphate" evidence="2">
    <location>
        <position position="52"/>
    </location>
</feature>
<dbReference type="PANTHER" id="PTHR44591:SF23">
    <property type="entry name" value="CHEY SUBFAMILY"/>
    <property type="match status" value="1"/>
</dbReference>